<evidence type="ECO:0000256" key="3">
    <source>
        <dbReference type="ARBA" id="ARBA00022692"/>
    </source>
</evidence>
<feature type="transmembrane region" description="Helical" evidence="9">
    <location>
        <begin position="564"/>
        <end position="584"/>
    </location>
</feature>
<dbReference type="HOGENOM" id="CLU_007100_6_0_5"/>
<feature type="transmembrane region" description="Helical" evidence="9">
    <location>
        <begin position="129"/>
        <end position="147"/>
    </location>
</feature>
<dbReference type="GO" id="GO:0016020">
    <property type="term" value="C:membrane"/>
    <property type="evidence" value="ECO:0007669"/>
    <property type="project" value="UniProtKB-SubCell"/>
</dbReference>
<dbReference type="InterPro" id="IPR018393">
    <property type="entry name" value="NADHpl_OxRdtase_5_subgr"/>
</dbReference>
<dbReference type="PANTHER" id="PTHR42829">
    <property type="entry name" value="NADH-UBIQUINONE OXIDOREDUCTASE CHAIN 5"/>
    <property type="match status" value="1"/>
</dbReference>
<feature type="transmembrane region" description="Helical" evidence="9">
    <location>
        <begin position="434"/>
        <end position="459"/>
    </location>
</feature>
<dbReference type="GO" id="GO:0042773">
    <property type="term" value="P:ATP synthesis coupled electron transport"/>
    <property type="evidence" value="ECO:0007669"/>
    <property type="project" value="InterPro"/>
</dbReference>
<dbReference type="GO" id="GO:0003954">
    <property type="term" value="F:NADH dehydrogenase activity"/>
    <property type="evidence" value="ECO:0007669"/>
    <property type="project" value="TreeGrafter"/>
</dbReference>
<evidence type="ECO:0000256" key="6">
    <source>
        <dbReference type="ARBA" id="ARBA00031571"/>
    </source>
</evidence>
<evidence type="ECO:0000256" key="5">
    <source>
        <dbReference type="ARBA" id="ARBA00023136"/>
    </source>
</evidence>
<dbReference type="KEGG" id="erw:ERWE_CDS_05000"/>
<name>A0A0H3M8H1_EHRRW</name>
<dbReference type="PRINTS" id="PR01435">
    <property type="entry name" value="NPOXDRDTASE5"/>
</dbReference>
<dbReference type="eggNOG" id="COG1009">
    <property type="taxonomic scope" value="Bacteria"/>
</dbReference>
<feature type="transmembrane region" description="Helical" evidence="9">
    <location>
        <begin position="183"/>
        <end position="205"/>
    </location>
</feature>
<evidence type="ECO:0000313" key="12">
    <source>
        <dbReference type="EMBL" id="CAI26994.1"/>
    </source>
</evidence>
<keyword evidence="5 9" id="KW-0472">Membrane</keyword>
<dbReference type="Pfam" id="PF00662">
    <property type="entry name" value="Proton_antipo_N"/>
    <property type="match status" value="1"/>
</dbReference>
<sequence length="641" mass="72715">MSSYLCLNIKNSNLLEISFMIKIELLCVLLPLIGSVFANIISHRFFAQLCAVFFITSSSLLSWYLFFNFQNSYIIDLFSWIQVYDLKIHWSLYLDSLSIIMLVIVNTVSVVVHIYSIGYMSHDVGAARFLSYLSLFTFFMLILVTSGNFLQLFLGWEGVGLCSYLLIGFWFEKSSATKAAMKAFIINRVGDFFFILGIIAVFLVFDSLDFARVFHSIVNSDYRIGIINFFGYQVPYIDVICVLLFIGCMGKSAQIGLHTWLPDAMEGPTPASALIHAATMVTAGVFLVVRCSPLFELSDVARHFILIVGTITCLFAATIAIVQTDLKKIIAYSTCSQLGYMFLACGLSAYSVAIFHLMTHAFFKALLFLCAGNIIHSTHEQDIYKIRASWRQIPFTYVLTWIGSLALAGIFPFAGFYSKDLIIESSYNVSNTAFIISNIVAFLTAFYSWRLIIIVFHGIDSEKKSIFESGKVMLLPLLVLSVGSIFSGMWGEKVLLINDHIFWKGSLTIHTHEDVGLLIKLLPLVLSVLGIVCAYLRYYFNYFTFFKFHRLTEFLYKKWYIDELYYYVFVIPIKLIADFFSQIIDKKVIDYFGLGGITRTVNSLSKGSVKIQTGFIFDYAFVMLLGLISIVMWLIYNNTGF</sequence>
<protein>
    <recommendedName>
        <fullName evidence="2">NADH-quinone oxidoreductase subunit L</fullName>
    </recommendedName>
    <alternativeName>
        <fullName evidence="6">NADH dehydrogenase I subunit L</fullName>
    </alternativeName>
    <alternativeName>
        <fullName evidence="7">NDH-1 subunit L</fullName>
    </alternativeName>
</protein>
<comment type="subcellular location">
    <subcellularLocation>
        <location evidence="1">Endomembrane system</location>
        <topology evidence="1">Multi-pass membrane protein</topology>
    </subcellularLocation>
    <subcellularLocation>
        <location evidence="8">Membrane</location>
        <topology evidence="8">Multi-pass membrane protein</topology>
    </subcellularLocation>
</comment>
<dbReference type="Proteomes" id="UP000001021">
    <property type="component" value="Chromosome"/>
</dbReference>
<evidence type="ECO:0000256" key="8">
    <source>
        <dbReference type="RuleBase" id="RU000320"/>
    </source>
</evidence>
<feature type="domain" description="NADH-Ubiquinone oxidoreductase (complex I) chain 5 N-terminal" evidence="11">
    <location>
        <begin position="80"/>
        <end position="129"/>
    </location>
</feature>
<feature type="domain" description="NADH:quinone oxidoreductase/Mrp antiporter transmembrane" evidence="10">
    <location>
        <begin position="146"/>
        <end position="441"/>
    </location>
</feature>
<feature type="transmembrane region" description="Helical" evidence="9">
    <location>
        <begin position="521"/>
        <end position="540"/>
    </location>
</feature>
<feature type="transmembrane region" description="Helical" evidence="9">
    <location>
        <begin position="45"/>
        <end position="66"/>
    </location>
</feature>
<feature type="transmembrane region" description="Helical" evidence="9">
    <location>
        <begin position="301"/>
        <end position="322"/>
    </location>
</feature>
<feature type="transmembrane region" description="Helical" evidence="9">
    <location>
        <begin position="395"/>
        <end position="414"/>
    </location>
</feature>
<dbReference type="EMBL" id="CR925678">
    <property type="protein sequence ID" value="CAI26994.1"/>
    <property type="molecule type" value="Genomic_DNA"/>
</dbReference>
<evidence type="ECO:0000259" key="11">
    <source>
        <dbReference type="Pfam" id="PF00662"/>
    </source>
</evidence>
<evidence type="ECO:0000256" key="9">
    <source>
        <dbReference type="SAM" id="Phobius"/>
    </source>
</evidence>
<dbReference type="Pfam" id="PF00361">
    <property type="entry name" value="Proton_antipo_M"/>
    <property type="match status" value="1"/>
</dbReference>
<dbReference type="GO" id="GO:0012505">
    <property type="term" value="C:endomembrane system"/>
    <property type="evidence" value="ECO:0007669"/>
    <property type="project" value="UniProtKB-SubCell"/>
</dbReference>
<keyword evidence="13" id="KW-1185">Reference proteome</keyword>
<feature type="transmembrane region" description="Helical" evidence="9">
    <location>
        <begin position="225"/>
        <end position="250"/>
    </location>
</feature>
<dbReference type="PANTHER" id="PTHR42829:SF2">
    <property type="entry name" value="NADH-UBIQUINONE OXIDOREDUCTASE CHAIN 5"/>
    <property type="match status" value="1"/>
</dbReference>
<dbReference type="GO" id="GO:0008137">
    <property type="term" value="F:NADH dehydrogenase (ubiquinone) activity"/>
    <property type="evidence" value="ECO:0007669"/>
    <property type="project" value="InterPro"/>
</dbReference>
<evidence type="ECO:0000313" key="13">
    <source>
        <dbReference type="Proteomes" id="UP000001021"/>
    </source>
</evidence>
<feature type="transmembrane region" description="Helical" evidence="9">
    <location>
        <begin position="357"/>
        <end position="375"/>
    </location>
</feature>
<dbReference type="PRINTS" id="PR01434">
    <property type="entry name" value="NADHDHGNASE5"/>
</dbReference>
<accession>A0A0H3M8H1</accession>
<evidence type="ECO:0000256" key="1">
    <source>
        <dbReference type="ARBA" id="ARBA00004127"/>
    </source>
</evidence>
<dbReference type="AlphaFoldDB" id="A0A0H3M8H1"/>
<keyword evidence="4 9" id="KW-1133">Transmembrane helix</keyword>
<organism evidence="12 13">
    <name type="scientific">Ehrlichia ruminantium (strain Welgevonden)</name>
    <dbReference type="NCBI Taxonomy" id="254945"/>
    <lineage>
        <taxon>Bacteria</taxon>
        <taxon>Pseudomonadati</taxon>
        <taxon>Pseudomonadota</taxon>
        <taxon>Alphaproteobacteria</taxon>
        <taxon>Rickettsiales</taxon>
        <taxon>Anaplasmataceae</taxon>
        <taxon>Ehrlichia</taxon>
    </lineage>
</organism>
<feature type="transmembrane region" description="Helical" evidence="9">
    <location>
        <begin position="271"/>
        <end position="289"/>
    </location>
</feature>
<evidence type="ECO:0000256" key="4">
    <source>
        <dbReference type="ARBA" id="ARBA00022989"/>
    </source>
</evidence>
<proteinExistence type="predicted"/>
<gene>
    <name evidence="12" type="primary">nuoL</name>
    <name evidence="12" type="ordered locus">ERWE_CDS_05000</name>
</gene>
<dbReference type="InterPro" id="IPR003945">
    <property type="entry name" value="NU5C-like"/>
</dbReference>
<feature type="transmembrane region" description="Helical" evidence="9">
    <location>
        <begin position="17"/>
        <end position="38"/>
    </location>
</feature>
<dbReference type="InterPro" id="IPR001750">
    <property type="entry name" value="ND/Mrp_TM"/>
</dbReference>
<evidence type="ECO:0000256" key="2">
    <source>
        <dbReference type="ARBA" id="ARBA00019904"/>
    </source>
</evidence>
<dbReference type="GO" id="GO:0015990">
    <property type="term" value="P:electron transport coupled proton transport"/>
    <property type="evidence" value="ECO:0007669"/>
    <property type="project" value="TreeGrafter"/>
</dbReference>
<keyword evidence="3 8" id="KW-0812">Transmembrane</keyword>
<feature type="transmembrane region" description="Helical" evidence="9">
    <location>
        <begin position="153"/>
        <end position="171"/>
    </location>
</feature>
<dbReference type="NCBIfam" id="TIGR01974">
    <property type="entry name" value="NDH_I_L"/>
    <property type="match status" value="1"/>
</dbReference>
<reference evidence="12 13" key="1">
    <citation type="journal article" date="2006" name="J. Bacteriol.">
        <title>Comparative genomic analysis of three strains of Ehrlichia ruminantium reveals an active process of genome size plasticity.</title>
        <authorList>
            <person name="Frutos R."/>
            <person name="Viari A."/>
            <person name="Ferraz C."/>
            <person name="Morgat A."/>
            <person name="Eychenie S."/>
            <person name="Kandassami Y."/>
            <person name="Chantal I."/>
            <person name="Bensaid A."/>
            <person name="Coissac E."/>
            <person name="Vachiery N."/>
            <person name="Demaille J."/>
            <person name="Martinez D."/>
        </authorList>
    </citation>
    <scope>NUCLEOTIDE SEQUENCE [LARGE SCALE GENOMIC DNA]</scope>
    <source>
        <strain evidence="12 13">Welgevonden</strain>
    </source>
</reference>
<feature type="transmembrane region" description="Helical" evidence="9">
    <location>
        <begin position="97"/>
        <end position="117"/>
    </location>
</feature>
<dbReference type="Gene3D" id="1.20.5.2700">
    <property type="match status" value="1"/>
</dbReference>
<evidence type="ECO:0000259" key="10">
    <source>
        <dbReference type="Pfam" id="PF00361"/>
    </source>
</evidence>
<evidence type="ECO:0000256" key="7">
    <source>
        <dbReference type="ARBA" id="ARBA00032795"/>
    </source>
</evidence>
<feature type="transmembrane region" description="Helical" evidence="9">
    <location>
        <begin position="616"/>
        <end position="636"/>
    </location>
</feature>
<feature type="transmembrane region" description="Helical" evidence="9">
    <location>
        <begin position="329"/>
        <end position="351"/>
    </location>
</feature>
<dbReference type="InterPro" id="IPR001516">
    <property type="entry name" value="Proton_antipo_N"/>
</dbReference>
<dbReference type="NCBIfam" id="NF005141">
    <property type="entry name" value="PRK06590.1"/>
    <property type="match status" value="1"/>
</dbReference>
<feature type="transmembrane region" description="Helical" evidence="9">
    <location>
        <begin position="471"/>
        <end position="490"/>
    </location>
</feature>